<evidence type="ECO:0000256" key="1">
    <source>
        <dbReference type="ARBA" id="ARBA00007913"/>
    </source>
</evidence>
<dbReference type="GeneID" id="63737076"/>
<dbReference type="PANTHER" id="PTHR43788">
    <property type="entry name" value="DNA2/NAM7 HELICASE FAMILY MEMBER"/>
    <property type="match status" value="1"/>
</dbReference>
<feature type="region of interest" description="Disordered" evidence="6">
    <location>
        <begin position="1"/>
        <end position="20"/>
    </location>
</feature>
<keyword evidence="2" id="KW-0547">Nucleotide-binding</keyword>
<dbReference type="Proteomes" id="UP000030816">
    <property type="component" value="Unassembled WGS sequence"/>
</dbReference>
<evidence type="ECO:0000256" key="3">
    <source>
        <dbReference type="ARBA" id="ARBA00022801"/>
    </source>
</evidence>
<dbReference type="SUPFAM" id="SSF52540">
    <property type="entry name" value="P-loop containing nucleoside triphosphate hydrolases"/>
    <property type="match status" value="1"/>
</dbReference>
<feature type="domain" description="DNA2/NAM7 helicase-like C-terminal" evidence="8">
    <location>
        <begin position="789"/>
        <end position="992"/>
    </location>
</feature>
<evidence type="ECO:0000256" key="5">
    <source>
        <dbReference type="ARBA" id="ARBA00022840"/>
    </source>
</evidence>
<dbReference type="Pfam" id="PF13087">
    <property type="entry name" value="AAA_12"/>
    <property type="match status" value="1"/>
</dbReference>
<keyword evidence="5" id="KW-0067">ATP-binding</keyword>
<dbReference type="InterPro" id="IPR047187">
    <property type="entry name" value="SF1_C_Upf1"/>
</dbReference>
<evidence type="ECO:0000313" key="10">
    <source>
        <dbReference type="Proteomes" id="UP000030816"/>
    </source>
</evidence>
<dbReference type="InterPro" id="IPR041679">
    <property type="entry name" value="DNA2/NAM7-like_C"/>
</dbReference>
<dbReference type="GO" id="GO:0016787">
    <property type="term" value="F:hydrolase activity"/>
    <property type="evidence" value="ECO:0007669"/>
    <property type="project" value="UniProtKB-KW"/>
</dbReference>
<dbReference type="InterPro" id="IPR041677">
    <property type="entry name" value="DNA2/NAM7_AAA_11"/>
</dbReference>
<evidence type="ECO:0000256" key="4">
    <source>
        <dbReference type="ARBA" id="ARBA00022806"/>
    </source>
</evidence>
<keyword evidence="4" id="KW-0347">Helicase</keyword>
<evidence type="ECO:0000256" key="2">
    <source>
        <dbReference type="ARBA" id="ARBA00022741"/>
    </source>
</evidence>
<protein>
    <recommendedName>
        <fullName evidence="11">DNA2/NAM7 helicase-like C-terminal domain-containing protein</fullName>
    </recommendedName>
</protein>
<evidence type="ECO:0000313" key="9">
    <source>
        <dbReference type="EMBL" id="KHN99768.1"/>
    </source>
</evidence>
<sequence length="1045" mass="116292">MGASQDAAANNAAGDVDSHDGIASHDRFTIFQQPKMTEVVQEDCAVLIGGVDGPVFAGKQLGVSDVGCYLMARNEADKSAWLGFSIHFPVGHDNEDNGFGMCYSWSESHGKPLPAKTHGVTAKFPRTNVLRVITPADAGVRSRFPDEKRDLSLVEVFLEENVQVVVEGYGLPFANKGHIAEKWLHENAPIVSELTLMGLLEQRSFHFVVASEHDRLRQNWDFGLLPPRFSYPYGTDHGWKGSGTYEKMLTEHRGRQFAPRRSFDTMDELLTVMSQSQVQDIMWVEWAAEKIRATGLSAYFIPATNGMAEEEEVYFAIVAAPQEFRNTFKSAWHRLARDGRLKILLHDKINTTVSPGDSIGRWDAVIVERSSLGDSLRAHPTKAHELVLHVRKRRHARERGPIPNISKFQPFNPTVFGLTSELRESEPAAARRVVNRLRFRMQVQRDLLLGTGFYDTLRGKPAGGELAAALAELSLDSALSRVPRPLPTVKLLDVRKGDFVRALMQEVLPPDRHRFIEYLRSRPLGLGIITAPPGFGKTTALAVGAVAMADALGKLYLSGPTHVSVDNAAARLDVVCGRVTKRLNDKLGQQQDGSPRYHRKLIIRAYKMEDELKAFKTLLRNPRAGDNAAPQSKWKPDSKWKLNLSLAYWALVMLGAPTVRQLGPDDKQALHAIRDSRNGRMATDDEIRGIMEAVIHVADVLATTPALACREPFCAWKNDRAQGFVIDEAAGMNWPDLLCVWGNTCMPNLLAGDEKQLPPAVMTKNERDGEGNFFNRFARDGALSPIHHLKSMGWPIYRLRVQLRMAAGQFDLTWNEVYQDVPFTYGPGCEIDLPQHKDGRQLEIYLRSKFSDIKACPPGELRPVFIHCEGSRSLRDEFSRSIKNPDQVAVALRLLVEFVKICGARPEDLVVISPYSANINTIEQLRKRREFAGLQPMRPAATVDSFQGQEGTIVMVIMGTTVSSGPGHTCDEQRLNVLLSRHKSGLIIVGDVNVTGDVTSKIPPKDMLIISESGEESYEKRNMLRNIHFALQAAGRVAKVRVSGN</sequence>
<dbReference type="AlphaFoldDB" id="A0A0B2X0H1"/>
<comment type="caution">
    <text evidence="9">The sequence shown here is derived from an EMBL/GenBank/DDBJ whole genome shotgun (WGS) entry which is preliminary data.</text>
</comment>
<dbReference type="EMBL" id="AZHE01000004">
    <property type="protein sequence ID" value="KHN99768.1"/>
    <property type="molecule type" value="Genomic_DNA"/>
</dbReference>
<feature type="domain" description="DNA2/NAM7 helicase helicase" evidence="7">
    <location>
        <begin position="526"/>
        <end position="763"/>
    </location>
</feature>
<evidence type="ECO:0008006" key="11">
    <source>
        <dbReference type="Google" id="ProtNLM"/>
    </source>
</evidence>
<dbReference type="PANTHER" id="PTHR43788:SF8">
    <property type="entry name" value="DNA-BINDING PROTEIN SMUBP-2"/>
    <property type="match status" value="1"/>
</dbReference>
<dbReference type="InterPro" id="IPR050534">
    <property type="entry name" value="Coronavir_polyprotein_1ab"/>
</dbReference>
<organism evidence="9 10">
    <name type="scientific">Metarhizium album (strain ARSEF 1941)</name>
    <dbReference type="NCBI Taxonomy" id="1081103"/>
    <lineage>
        <taxon>Eukaryota</taxon>
        <taxon>Fungi</taxon>
        <taxon>Dikarya</taxon>
        <taxon>Ascomycota</taxon>
        <taxon>Pezizomycotina</taxon>
        <taxon>Sordariomycetes</taxon>
        <taxon>Hypocreomycetidae</taxon>
        <taxon>Hypocreales</taxon>
        <taxon>Clavicipitaceae</taxon>
        <taxon>Metarhizium</taxon>
    </lineage>
</organism>
<comment type="similarity">
    <text evidence="1">Belongs to the DNA2/NAM7 helicase family.</text>
</comment>
<dbReference type="STRING" id="1081103.A0A0B2X0H1"/>
<evidence type="ECO:0000259" key="7">
    <source>
        <dbReference type="Pfam" id="PF13086"/>
    </source>
</evidence>
<keyword evidence="3" id="KW-0378">Hydrolase</keyword>
<keyword evidence="10" id="KW-1185">Reference proteome</keyword>
<dbReference type="HOGENOM" id="CLU_007214_0_0_1"/>
<gene>
    <name evidence="9" type="ORF">MAM_02621</name>
</gene>
<evidence type="ECO:0000256" key="6">
    <source>
        <dbReference type="SAM" id="MobiDB-lite"/>
    </source>
</evidence>
<dbReference type="CDD" id="cd18808">
    <property type="entry name" value="SF1_C_Upf1"/>
    <property type="match status" value="1"/>
</dbReference>
<dbReference type="OrthoDB" id="6513042at2759"/>
<reference evidence="9 10" key="1">
    <citation type="journal article" date="2014" name="Proc. Natl. Acad. Sci. U.S.A.">
        <title>Trajectory and genomic determinants of fungal-pathogen speciation and host adaptation.</title>
        <authorList>
            <person name="Hu X."/>
            <person name="Xiao G."/>
            <person name="Zheng P."/>
            <person name="Shang Y."/>
            <person name="Su Y."/>
            <person name="Zhang X."/>
            <person name="Liu X."/>
            <person name="Zhan S."/>
            <person name="St Leger R.J."/>
            <person name="Wang C."/>
        </authorList>
    </citation>
    <scope>NUCLEOTIDE SEQUENCE [LARGE SCALE GENOMIC DNA]</scope>
    <source>
        <strain evidence="9 10">ARSEF 1941</strain>
    </source>
</reference>
<dbReference type="GO" id="GO:0005524">
    <property type="term" value="F:ATP binding"/>
    <property type="evidence" value="ECO:0007669"/>
    <property type="project" value="UniProtKB-KW"/>
</dbReference>
<dbReference type="Pfam" id="PF13086">
    <property type="entry name" value="AAA_11"/>
    <property type="match status" value="1"/>
</dbReference>
<accession>A0A0B2X0H1</accession>
<name>A0A0B2X0H1_METAS</name>
<dbReference type="RefSeq" id="XP_040680834.1">
    <property type="nucleotide sequence ID" value="XM_040821420.1"/>
</dbReference>
<proteinExistence type="inferred from homology"/>
<dbReference type="Gene3D" id="3.40.50.300">
    <property type="entry name" value="P-loop containing nucleotide triphosphate hydrolases"/>
    <property type="match status" value="2"/>
</dbReference>
<evidence type="ECO:0000259" key="8">
    <source>
        <dbReference type="Pfam" id="PF13087"/>
    </source>
</evidence>
<dbReference type="GO" id="GO:0043139">
    <property type="term" value="F:5'-3' DNA helicase activity"/>
    <property type="evidence" value="ECO:0007669"/>
    <property type="project" value="TreeGrafter"/>
</dbReference>
<dbReference type="InterPro" id="IPR027417">
    <property type="entry name" value="P-loop_NTPase"/>
</dbReference>